<feature type="transmembrane region" description="Helical" evidence="7">
    <location>
        <begin position="84"/>
        <end position="103"/>
    </location>
</feature>
<dbReference type="RefSeq" id="WP_106536442.1">
    <property type="nucleotide sequence ID" value="NZ_ML142899.1"/>
</dbReference>
<dbReference type="Pfam" id="PF01098">
    <property type="entry name" value="FTSW_RODA_SPOVE"/>
    <property type="match status" value="1"/>
</dbReference>
<dbReference type="PANTHER" id="PTHR30474:SF3">
    <property type="entry name" value="PEPTIDOGLYCAN GLYCOSYLTRANSFERASE RODA"/>
    <property type="match status" value="1"/>
</dbReference>
<keyword evidence="5 7" id="KW-0472">Membrane</keyword>
<dbReference type="GO" id="GO:0008360">
    <property type="term" value="P:regulation of cell shape"/>
    <property type="evidence" value="ECO:0007669"/>
    <property type="project" value="UniProtKB-KW"/>
</dbReference>
<feature type="transmembrane region" description="Helical" evidence="7">
    <location>
        <begin position="59"/>
        <end position="77"/>
    </location>
</feature>
<evidence type="ECO:0000313" key="8">
    <source>
        <dbReference type="EMBL" id="PSL05167.1"/>
    </source>
</evidence>
<feature type="transmembrane region" description="Helical" evidence="7">
    <location>
        <begin position="350"/>
        <end position="371"/>
    </location>
</feature>
<dbReference type="InterPro" id="IPR001182">
    <property type="entry name" value="FtsW/RodA"/>
</dbReference>
<evidence type="ECO:0000256" key="2">
    <source>
        <dbReference type="ARBA" id="ARBA00022692"/>
    </source>
</evidence>
<feature type="region of interest" description="Disordered" evidence="6">
    <location>
        <begin position="1"/>
        <end position="20"/>
    </location>
</feature>
<dbReference type="GO" id="GO:0051301">
    <property type="term" value="P:cell division"/>
    <property type="evidence" value="ECO:0007669"/>
    <property type="project" value="InterPro"/>
</dbReference>
<dbReference type="GO" id="GO:0015648">
    <property type="term" value="F:lipid-linked peptidoglycan transporter activity"/>
    <property type="evidence" value="ECO:0007669"/>
    <property type="project" value="TreeGrafter"/>
</dbReference>
<keyword evidence="2 7" id="KW-0812">Transmembrane</keyword>
<feature type="transmembrane region" description="Helical" evidence="7">
    <location>
        <begin position="181"/>
        <end position="202"/>
    </location>
</feature>
<dbReference type="OrthoDB" id="9812661at2"/>
<feature type="compositionally biased region" description="Polar residues" evidence="6">
    <location>
        <begin position="456"/>
        <end position="465"/>
    </location>
</feature>
<feature type="transmembrane region" description="Helical" evidence="7">
    <location>
        <begin position="416"/>
        <end position="435"/>
    </location>
</feature>
<evidence type="ECO:0000256" key="6">
    <source>
        <dbReference type="SAM" id="MobiDB-lite"/>
    </source>
</evidence>
<feature type="compositionally biased region" description="Low complexity" evidence="6">
    <location>
        <begin position="443"/>
        <end position="455"/>
    </location>
</feature>
<feature type="transmembrane region" description="Helical" evidence="7">
    <location>
        <begin position="115"/>
        <end position="136"/>
    </location>
</feature>
<comment type="caution">
    <text evidence="8">The sequence shown here is derived from an EMBL/GenBank/DDBJ whole genome shotgun (WGS) entry which is preliminary data.</text>
</comment>
<sequence>MSLDRARERSRVDPPAAESVVPRRGRGTELILLLFAIGIATFAYINVDLGALGRVPPNALGYLGGLALATGVAHVVIRIRAPYADPVILPIVVTLCGLGLAMIHRLDLADDTSHATAQLTWMGVGVALFVAVLIFVRDHRILSRLPYLAGLTGLVLLMLPLLPVIGHSVRGARIWINVGSMTFQPGEAAKIILIIAFAAYLVQKRDALALAGRRFLGVDLPRARDLGPILLVWLGGLGILIVQNDLGPSVLLFGIFVLMIYVATERISWIFLGLLLILAGGLGANAVVGHVAERVDTWLDPFADPTGQIAQSLYGLAYGGVVGTGLGQGRPDLIPIAESDFIAAALGEELGLTGLVAIILFYALLASRGLRSALLLRDPFGKLLAAGLAAGFFLQVFIVLGGVTKLIPLTGLTTPFMSLGGSSLVMNWVLVALLIRLSDAARRPVPSSSPSASSDTAQTQVVRIR</sequence>
<organism evidence="8 9">
    <name type="scientific">Haloactinopolyspora alba</name>
    <dbReference type="NCBI Taxonomy" id="648780"/>
    <lineage>
        <taxon>Bacteria</taxon>
        <taxon>Bacillati</taxon>
        <taxon>Actinomycetota</taxon>
        <taxon>Actinomycetes</taxon>
        <taxon>Jiangellales</taxon>
        <taxon>Jiangellaceae</taxon>
        <taxon>Haloactinopolyspora</taxon>
    </lineage>
</organism>
<dbReference type="PANTHER" id="PTHR30474">
    <property type="entry name" value="CELL CYCLE PROTEIN"/>
    <property type="match status" value="1"/>
</dbReference>
<reference evidence="8 9" key="1">
    <citation type="submission" date="2018-03" db="EMBL/GenBank/DDBJ databases">
        <title>Genomic Encyclopedia of Archaeal and Bacterial Type Strains, Phase II (KMG-II): from individual species to whole genera.</title>
        <authorList>
            <person name="Goeker M."/>
        </authorList>
    </citation>
    <scope>NUCLEOTIDE SEQUENCE [LARGE SCALE GENOMIC DNA]</scope>
    <source>
        <strain evidence="8 9">DSM 45211</strain>
    </source>
</reference>
<gene>
    <name evidence="8" type="ORF">CLV30_10429</name>
</gene>
<feature type="transmembrane region" description="Helical" evidence="7">
    <location>
        <begin position="148"/>
        <end position="169"/>
    </location>
</feature>
<feature type="compositionally biased region" description="Basic and acidic residues" evidence="6">
    <location>
        <begin position="1"/>
        <end position="12"/>
    </location>
</feature>
<protein>
    <submittedName>
        <fullName evidence="8">Cell elongation-specific peptidoglycan biosynthesis regulator RodA</fullName>
    </submittedName>
</protein>
<feature type="region of interest" description="Disordered" evidence="6">
    <location>
        <begin position="443"/>
        <end position="465"/>
    </location>
</feature>
<feature type="transmembrane region" description="Helical" evidence="7">
    <location>
        <begin position="223"/>
        <end position="242"/>
    </location>
</feature>
<evidence type="ECO:0000256" key="7">
    <source>
        <dbReference type="SAM" id="Phobius"/>
    </source>
</evidence>
<dbReference type="GO" id="GO:0005886">
    <property type="term" value="C:plasma membrane"/>
    <property type="evidence" value="ECO:0007669"/>
    <property type="project" value="TreeGrafter"/>
</dbReference>
<accession>A0A2P8E6W0</accession>
<feature type="transmembrane region" description="Helical" evidence="7">
    <location>
        <begin position="271"/>
        <end position="292"/>
    </location>
</feature>
<dbReference type="GO" id="GO:0032153">
    <property type="term" value="C:cell division site"/>
    <property type="evidence" value="ECO:0007669"/>
    <property type="project" value="TreeGrafter"/>
</dbReference>
<dbReference type="Proteomes" id="UP000243528">
    <property type="component" value="Unassembled WGS sequence"/>
</dbReference>
<comment type="subcellular location">
    <subcellularLocation>
        <location evidence="1">Membrane</location>
        <topology evidence="1">Multi-pass membrane protein</topology>
    </subcellularLocation>
</comment>
<name>A0A2P8E6W0_9ACTN</name>
<dbReference type="EMBL" id="PYGE01000004">
    <property type="protein sequence ID" value="PSL05167.1"/>
    <property type="molecule type" value="Genomic_DNA"/>
</dbReference>
<feature type="transmembrane region" description="Helical" evidence="7">
    <location>
        <begin position="248"/>
        <end position="264"/>
    </location>
</feature>
<dbReference type="AlphaFoldDB" id="A0A2P8E6W0"/>
<keyword evidence="9" id="KW-1185">Reference proteome</keyword>
<evidence type="ECO:0000256" key="1">
    <source>
        <dbReference type="ARBA" id="ARBA00004141"/>
    </source>
</evidence>
<feature type="transmembrane region" description="Helical" evidence="7">
    <location>
        <begin position="383"/>
        <end position="404"/>
    </location>
</feature>
<evidence type="ECO:0000313" key="9">
    <source>
        <dbReference type="Proteomes" id="UP000243528"/>
    </source>
</evidence>
<evidence type="ECO:0000256" key="5">
    <source>
        <dbReference type="ARBA" id="ARBA00023136"/>
    </source>
</evidence>
<keyword evidence="4 7" id="KW-1133">Transmembrane helix</keyword>
<evidence type="ECO:0000256" key="3">
    <source>
        <dbReference type="ARBA" id="ARBA00022960"/>
    </source>
</evidence>
<proteinExistence type="predicted"/>
<keyword evidence="3" id="KW-0133">Cell shape</keyword>
<evidence type="ECO:0000256" key="4">
    <source>
        <dbReference type="ARBA" id="ARBA00022989"/>
    </source>
</evidence>
<feature type="transmembrane region" description="Helical" evidence="7">
    <location>
        <begin position="30"/>
        <end position="47"/>
    </location>
</feature>